<dbReference type="InterPro" id="IPR012340">
    <property type="entry name" value="NA-bd_OB-fold"/>
</dbReference>
<dbReference type="InterPro" id="IPR050437">
    <property type="entry name" value="Ribos_protein_bS1-like"/>
</dbReference>
<name>A0A928Q3M1_9FIRM</name>
<dbReference type="Pfam" id="PF00575">
    <property type="entry name" value="S1"/>
    <property type="match status" value="1"/>
</dbReference>
<comment type="caution">
    <text evidence="3">The sequence shown here is derived from an EMBL/GenBank/DDBJ whole genome shotgun (WGS) entry which is preliminary data.</text>
</comment>
<evidence type="ECO:0000259" key="2">
    <source>
        <dbReference type="PROSITE" id="PS50126"/>
    </source>
</evidence>
<protein>
    <submittedName>
        <fullName evidence="3">S1 RNA-binding domain-containing protein</fullName>
    </submittedName>
</protein>
<dbReference type="SMART" id="SM00316">
    <property type="entry name" value="S1"/>
    <property type="match status" value="1"/>
</dbReference>
<feature type="region of interest" description="Disordered" evidence="1">
    <location>
        <begin position="69"/>
        <end position="162"/>
    </location>
</feature>
<dbReference type="CDD" id="cd05692">
    <property type="entry name" value="S1_RPS1_repeat_hs4"/>
    <property type="match status" value="1"/>
</dbReference>
<evidence type="ECO:0000256" key="1">
    <source>
        <dbReference type="SAM" id="MobiDB-lite"/>
    </source>
</evidence>
<feature type="compositionally biased region" description="Low complexity" evidence="1">
    <location>
        <begin position="93"/>
        <end position="111"/>
    </location>
</feature>
<dbReference type="RefSeq" id="WP_020072055.1">
    <property type="nucleotide sequence ID" value="NZ_SVNY01000005.1"/>
</dbReference>
<proteinExistence type="predicted"/>
<dbReference type="GO" id="GO:0003735">
    <property type="term" value="F:structural constituent of ribosome"/>
    <property type="evidence" value="ECO:0007669"/>
    <property type="project" value="TreeGrafter"/>
</dbReference>
<dbReference type="Proteomes" id="UP000754750">
    <property type="component" value="Unassembled WGS sequence"/>
</dbReference>
<evidence type="ECO:0000313" key="4">
    <source>
        <dbReference type="Proteomes" id="UP000754750"/>
    </source>
</evidence>
<dbReference type="EMBL" id="SVNY01000005">
    <property type="protein sequence ID" value="MBE6834133.1"/>
    <property type="molecule type" value="Genomic_DNA"/>
</dbReference>
<gene>
    <name evidence="3" type="ORF">E7512_11260</name>
</gene>
<dbReference type="GO" id="GO:0003729">
    <property type="term" value="F:mRNA binding"/>
    <property type="evidence" value="ECO:0007669"/>
    <property type="project" value="TreeGrafter"/>
</dbReference>
<dbReference type="PANTHER" id="PTHR10724">
    <property type="entry name" value="30S RIBOSOMAL PROTEIN S1"/>
    <property type="match status" value="1"/>
</dbReference>
<evidence type="ECO:0000313" key="3">
    <source>
        <dbReference type="EMBL" id="MBE6834133.1"/>
    </source>
</evidence>
<dbReference type="SUPFAM" id="SSF50249">
    <property type="entry name" value="Nucleic acid-binding proteins"/>
    <property type="match status" value="1"/>
</dbReference>
<dbReference type="GO" id="GO:0006412">
    <property type="term" value="P:translation"/>
    <property type="evidence" value="ECO:0007669"/>
    <property type="project" value="TreeGrafter"/>
</dbReference>
<organism evidence="3 4">
    <name type="scientific">Faecalispora sporosphaeroides</name>
    <dbReference type="NCBI Taxonomy" id="1549"/>
    <lineage>
        <taxon>Bacteria</taxon>
        <taxon>Bacillati</taxon>
        <taxon>Bacillota</taxon>
        <taxon>Clostridia</taxon>
        <taxon>Eubacteriales</taxon>
        <taxon>Oscillospiraceae</taxon>
        <taxon>Faecalispora</taxon>
    </lineage>
</organism>
<dbReference type="AlphaFoldDB" id="A0A928Q3M1"/>
<feature type="domain" description="S1 motif" evidence="2">
    <location>
        <begin position="6"/>
        <end position="74"/>
    </location>
</feature>
<sequence>MQLEVGTILEGKVTGITKFGAFVELPEGKTGMVHISEVAPTFVKEIRDYVTENQMVKVKVLSISDDGKVSLSMKKAVPPPPRDNGPATRHFAPRSSGPRPSGPRSAGRPGSYEWQASKKPEASSFEEMMSRFKQSSDEKMSDLKRCIDSKRGGFTKHGGSSK</sequence>
<dbReference type="Gene3D" id="2.40.50.140">
    <property type="entry name" value="Nucleic acid-binding proteins"/>
    <property type="match status" value="1"/>
</dbReference>
<dbReference type="PROSITE" id="PS50126">
    <property type="entry name" value="S1"/>
    <property type="match status" value="1"/>
</dbReference>
<feature type="compositionally biased region" description="Basic and acidic residues" evidence="1">
    <location>
        <begin position="128"/>
        <end position="151"/>
    </location>
</feature>
<accession>A0A928Q3M1</accession>
<reference evidence="3" key="1">
    <citation type="submission" date="2019-04" db="EMBL/GenBank/DDBJ databases">
        <title>Evolution of Biomass-Degrading Anaerobic Consortia Revealed by Metagenomics.</title>
        <authorList>
            <person name="Peng X."/>
        </authorList>
    </citation>
    <scope>NUCLEOTIDE SEQUENCE</scope>
    <source>
        <strain evidence="3">SIG551</strain>
    </source>
</reference>
<dbReference type="InterPro" id="IPR003029">
    <property type="entry name" value="S1_domain"/>
</dbReference>